<dbReference type="Gene3D" id="3.90.550.10">
    <property type="entry name" value="Spore Coat Polysaccharide Biosynthesis Protein SpsA, Chain A"/>
    <property type="match status" value="1"/>
</dbReference>
<comment type="subcellular location">
    <subcellularLocation>
        <location evidence="1">Endoplasmic reticulum membrane</location>
        <topology evidence="1">Single-pass membrane protein</topology>
    </subcellularLocation>
</comment>
<evidence type="ECO:0000256" key="6">
    <source>
        <dbReference type="ARBA" id="ARBA00022679"/>
    </source>
</evidence>
<dbReference type="Proteomes" id="UP000177690">
    <property type="component" value="Unassembled WGS sequence"/>
</dbReference>
<reference evidence="14 15" key="1">
    <citation type="journal article" date="2016" name="Nat. Commun.">
        <title>Thousands of microbial genomes shed light on interconnected biogeochemical processes in an aquifer system.</title>
        <authorList>
            <person name="Anantharaman K."/>
            <person name="Brown C.T."/>
            <person name="Hug L.A."/>
            <person name="Sharon I."/>
            <person name="Castelle C.J."/>
            <person name="Probst A.J."/>
            <person name="Thomas B.C."/>
            <person name="Singh A."/>
            <person name="Wilkins M.J."/>
            <person name="Karaoz U."/>
            <person name="Brodie E.L."/>
            <person name="Williams K.H."/>
            <person name="Hubbard S.S."/>
            <person name="Banfield J.F."/>
        </authorList>
    </citation>
    <scope>NUCLEOTIDE SEQUENCE [LARGE SCALE GENOMIC DNA]</scope>
</reference>
<dbReference type="AlphaFoldDB" id="A0A1G1ZUZ7"/>
<dbReference type="GO" id="GO:0004581">
    <property type="term" value="F:dolichyl-phosphate beta-glucosyltransferase activity"/>
    <property type="evidence" value="ECO:0007669"/>
    <property type="project" value="UniProtKB-EC"/>
</dbReference>
<dbReference type="InterPro" id="IPR001173">
    <property type="entry name" value="Glyco_trans_2-like"/>
</dbReference>
<evidence type="ECO:0000313" key="14">
    <source>
        <dbReference type="EMBL" id="OGY67570.1"/>
    </source>
</evidence>
<protein>
    <recommendedName>
        <fullName evidence="4">dolichyl-phosphate beta-glucosyltransferase</fullName>
        <ecNumber evidence="4">2.4.1.117</ecNumber>
    </recommendedName>
</protein>
<dbReference type="GO" id="GO:0006487">
    <property type="term" value="P:protein N-linked glycosylation"/>
    <property type="evidence" value="ECO:0007669"/>
    <property type="project" value="TreeGrafter"/>
</dbReference>
<dbReference type="EC" id="2.4.1.117" evidence="4"/>
<dbReference type="PANTHER" id="PTHR10859:SF91">
    <property type="entry name" value="DOLICHYL-PHOSPHATE BETA-GLUCOSYLTRANSFERASE"/>
    <property type="match status" value="1"/>
</dbReference>
<keyword evidence="11" id="KW-0472">Membrane</keyword>
<keyword evidence="8" id="KW-0256">Endoplasmic reticulum</keyword>
<organism evidence="14 15">
    <name type="scientific">Candidatus Harrisonbacteria bacterium RIFCSPLOWO2_02_FULL_41_13b</name>
    <dbReference type="NCBI Taxonomy" id="1798409"/>
    <lineage>
        <taxon>Bacteria</taxon>
        <taxon>Candidatus Harrisoniibacteriota</taxon>
    </lineage>
</organism>
<keyword evidence="7" id="KW-0812">Transmembrane</keyword>
<keyword evidence="6" id="KW-0808">Transferase</keyword>
<dbReference type="InterPro" id="IPR029044">
    <property type="entry name" value="Nucleotide-diphossugar_trans"/>
</dbReference>
<keyword evidence="9" id="KW-0735">Signal-anchor</keyword>
<dbReference type="InterPro" id="IPR035518">
    <property type="entry name" value="DPG_synthase"/>
</dbReference>
<feature type="domain" description="Glycosyltransferase 2-like" evidence="13">
    <location>
        <begin position="7"/>
        <end position="176"/>
    </location>
</feature>
<dbReference type="PANTHER" id="PTHR10859">
    <property type="entry name" value="GLYCOSYL TRANSFERASE"/>
    <property type="match status" value="1"/>
</dbReference>
<dbReference type="CDD" id="cd04188">
    <property type="entry name" value="DPG_synthase"/>
    <property type="match status" value="1"/>
</dbReference>
<proteinExistence type="inferred from homology"/>
<evidence type="ECO:0000256" key="10">
    <source>
        <dbReference type="ARBA" id="ARBA00022989"/>
    </source>
</evidence>
<dbReference type="EMBL" id="MHJL01000020">
    <property type="protein sequence ID" value="OGY67570.1"/>
    <property type="molecule type" value="Genomic_DNA"/>
</dbReference>
<dbReference type="SUPFAM" id="SSF53448">
    <property type="entry name" value="Nucleotide-diphospho-sugar transferases"/>
    <property type="match status" value="1"/>
</dbReference>
<keyword evidence="10" id="KW-1133">Transmembrane helix</keyword>
<comment type="catalytic activity">
    <reaction evidence="12">
        <text>a di-trans,poly-cis-dolichyl phosphate + UDP-alpha-D-glucose = a di-trans,poly-cis-dolichyl beta-D-glucosyl phosphate + UDP</text>
        <dbReference type="Rhea" id="RHEA:15401"/>
        <dbReference type="Rhea" id="RHEA-COMP:19498"/>
        <dbReference type="Rhea" id="RHEA-COMP:19502"/>
        <dbReference type="ChEBI" id="CHEBI:57525"/>
        <dbReference type="ChEBI" id="CHEBI:57683"/>
        <dbReference type="ChEBI" id="CHEBI:58223"/>
        <dbReference type="ChEBI" id="CHEBI:58885"/>
        <dbReference type="EC" id="2.4.1.117"/>
    </reaction>
    <physiologicalReaction direction="left-to-right" evidence="12">
        <dbReference type="Rhea" id="RHEA:15402"/>
    </physiologicalReaction>
</comment>
<evidence type="ECO:0000256" key="3">
    <source>
        <dbReference type="ARBA" id="ARBA00006739"/>
    </source>
</evidence>
<evidence type="ECO:0000256" key="7">
    <source>
        <dbReference type="ARBA" id="ARBA00022692"/>
    </source>
</evidence>
<name>A0A1G1ZUZ7_9BACT</name>
<evidence type="ECO:0000256" key="5">
    <source>
        <dbReference type="ARBA" id="ARBA00022676"/>
    </source>
</evidence>
<evidence type="ECO:0000256" key="4">
    <source>
        <dbReference type="ARBA" id="ARBA00012583"/>
    </source>
</evidence>
<comment type="caution">
    <text evidence="14">The sequence shown here is derived from an EMBL/GenBank/DDBJ whole genome shotgun (WGS) entry which is preliminary data.</text>
</comment>
<evidence type="ECO:0000313" key="15">
    <source>
        <dbReference type="Proteomes" id="UP000177690"/>
    </source>
</evidence>
<dbReference type="Pfam" id="PF00535">
    <property type="entry name" value="Glycos_transf_2"/>
    <property type="match status" value="1"/>
</dbReference>
<evidence type="ECO:0000256" key="11">
    <source>
        <dbReference type="ARBA" id="ARBA00023136"/>
    </source>
</evidence>
<dbReference type="STRING" id="1798409.A3I24_00455"/>
<evidence type="ECO:0000259" key="13">
    <source>
        <dbReference type="Pfam" id="PF00535"/>
    </source>
</evidence>
<gene>
    <name evidence="14" type="ORF">A3I24_00455</name>
</gene>
<evidence type="ECO:0000256" key="2">
    <source>
        <dbReference type="ARBA" id="ARBA00004922"/>
    </source>
</evidence>
<keyword evidence="5" id="KW-0328">Glycosyltransferase</keyword>
<comment type="pathway">
    <text evidence="2">Protein modification; protein glycosylation.</text>
</comment>
<evidence type="ECO:0000256" key="9">
    <source>
        <dbReference type="ARBA" id="ARBA00022968"/>
    </source>
</evidence>
<comment type="similarity">
    <text evidence="3">Belongs to the glycosyltransferase 2 family.</text>
</comment>
<accession>A0A1G1ZUZ7</accession>
<evidence type="ECO:0000256" key="8">
    <source>
        <dbReference type="ARBA" id="ARBA00022824"/>
    </source>
</evidence>
<evidence type="ECO:0000256" key="1">
    <source>
        <dbReference type="ARBA" id="ARBA00004389"/>
    </source>
</evidence>
<sequence>MAKPYLSIIIPAFNEAKRLPLTLVDVDKHLASQEFSYEILVVNDGSKDGTSEIARRFSTLVKNLKVIDLPENLGKGAAVRQGMMEAKGNWRLFMDADNSTSVNEFLKMMPYFKEGYDVVIGSRAVRGAKLHPPQPLYRRLVGRLGNLFIRIVLLKGIWDTQCGFKCFSEESAEKIFPLVKINGWGFDIESLALARHFGYKIKEIPIFWSNSFFSHVVPRTYLQVLWETIKIWWWLKKGRYNN</sequence>
<evidence type="ECO:0000256" key="12">
    <source>
        <dbReference type="ARBA" id="ARBA00045097"/>
    </source>
</evidence>